<feature type="transmembrane region" description="Helical" evidence="1">
    <location>
        <begin position="298"/>
        <end position="316"/>
    </location>
</feature>
<sequence>MPAAVTPSDPQKQCVGANEFAVELRSGRNPVGAAIVLATNFLPTNQHVDVGVRAAFVDGVRYFAGIDYGDETYLFKRQDAVTHRATESDPLVQKHLLEPDQTIVTLNMGDDLAWFWSRVDLYLYTCNSPVGQSPWRVSSVSVRLSPYWFSIFAVVAEILILYVWIGFALRKQDHTLASFLRALNPAQVSAGPDGKGSLSTFQTLAFSLSVAALITLLLLQTGTLVDLSGSILTLLGISGIGATIAKGTDSQRNTLSADNRAWLLRRGWIPMAKTVVDPSNATWRDFFTTDGVFDVYRYQSFIFGLVVIGGLIAAGVNQLSTFVVPNTILGIVGLSQVVYIGGKLVTPTNISDLNAAIAGLRTDEQKLKAAAVAKKQGQVASLAEAIPLIGQDVYDEYRQKARDVAAIFSDATGIIIADASLEPVII</sequence>
<reference evidence="2" key="1">
    <citation type="submission" date="2019-02" db="EMBL/GenBank/DDBJ databases">
        <authorList>
            <person name="Pothier F.J."/>
        </authorList>
    </citation>
    <scope>NUCLEOTIDE SEQUENCE</scope>
    <source>
        <strain evidence="2">CI-1B</strain>
    </source>
</reference>
<feature type="transmembrane region" description="Helical" evidence="1">
    <location>
        <begin position="227"/>
        <end position="245"/>
    </location>
</feature>
<dbReference type="RefSeq" id="WP_139864394.1">
    <property type="nucleotide sequence ID" value="NZ_CAADFC020000033.1"/>
</dbReference>
<evidence type="ECO:0000313" key="2">
    <source>
        <dbReference type="EMBL" id="VIO79579.1"/>
    </source>
</evidence>
<feature type="transmembrane region" description="Helical" evidence="1">
    <location>
        <begin position="204"/>
        <end position="221"/>
    </location>
</feature>
<keyword evidence="3" id="KW-1185">Reference proteome</keyword>
<keyword evidence="1" id="KW-0472">Membrane</keyword>
<feature type="transmembrane region" description="Helical" evidence="1">
    <location>
        <begin position="322"/>
        <end position="341"/>
    </location>
</feature>
<proteinExistence type="predicted"/>
<protein>
    <submittedName>
        <fullName evidence="2">Uncharacterized protein</fullName>
    </submittedName>
</protein>
<feature type="transmembrane region" description="Helical" evidence="1">
    <location>
        <begin position="147"/>
        <end position="169"/>
    </location>
</feature>
<dbReference type="OrthoDB" id="8197039at2"/>
<dbReference type="Proteomes" id="UP000328092">
    <property type="component" value="Unassembled WGS sequence"/>
</dbReference>
<comment type="caution">
    <text evidence="2">The sequence shown here is derived from an EMBL/GenBank/DDBJ whole genome shotgun (WGS) entry which is preliminary data.</text>
</comment>
<keyword evidence="1" id="KW-1133">Transmembrane helix</keyword>
<evidence type="ECO:0000256" key="1">
    <source>
        <dbReference type="SAM" id="Phobius"/>
    </source>
</evidence>
<dbReference type="EMBL" id="CAADFC020000033">
    <property type="protein sequence ID" value="VIO79579.1"/>
    <property type="molecule type" value="Genomic_DNA"/>
</dbReference>
<accession>A0A508TYT1</accession>
<name>A0A508TYT1_9BRAD</name>
<evidence type="ECO:0000313" key="3">
    <source>
        <dbReference type="Proteomes" id="UP000328092"/>
    </source>
</evidence>
<gene>
    <name evidence="2" type="ORF">CI1B_79120</name>
</gene>
<keyword evidence="1" id="KW-0812">Transmembrane</keyword>
<organism evidence="2 3">
    <name type="scientific">Bradyrhizobium ivorense</name>
    <dbReference type="NCBI Taxonomy" id="2511166"/>
    <lineage>
        <taxon>Bacteria</taxon>
        <taxon>Pseudomonadati</taxon>
        <taxon>Pseudomonadota</taxon>
        <taxon>Alphaproteobacteria</taxon>
        <taxon>Hyphomicrobiales</taxon>
        <taxon>Nitrobacteraceae</taxon>
        <taxon>Bradyrhizobium</taxon>
    </lineage>
</organism>
<dbReference type="AlphaFoldDB" id="A0A508TYT1"/>